<proteinExistence type="predicted"/>
<name>A0A7R6TP67_9RHOO</name>
<evidence type="ECO:0008006" key="3">
    <source>
        <dbReference type="Google" id="ProtNLM"/>
    </source>
</evidence>
<dbReference type="Proteomes" id="UP000463961">
    <property type="component" value="Chromosome"/>
</dbReference>
<dbReference type="EMBL" id="AP022345">
    <property type="protein sequence ID" value="BBU68739.1"/>
    <property type="molecule type" value="Genomic_DNA"/>
</dbReference>
<dbReference type="InterPro" id="IPR038573">
    <property type="entry name" value="BrnT_sf"/>
</dbReference>
<reference evidence="2" key="1">
    <citation type="submission" date="2020-01" db="EMBL/GenBank/DDBJ databases">
        <title>Phosphoaccumulans saitamaens gen. nov., sp. nov., a polyphosphate accumulating bacterium isolated from surface river water.</title>
        <authorList>
            <person name="Watanabe K."/>
            <person name="Suda W."/>
        </authorList>
    </citation>
    <scope>NUCLEOTIDE SEQUENCE [LARGE SCALE GENOMIC DNA]</scope>
    <source>
        <strain evidence="2">ICHIAU1</strain>
    </source>
</reference>
<evidence type="ECO:0000313" key="2">
    <source>
        <dbReference type="Proteomes" id="UP000463961"/>
    </source>
</evidence>
<dbReference type="InterPro" id="IPR007460">
    <property type="entry name" value="BrnT_toxin"/>
</dbReference>
<evidence type="ECO:0000313" key="1">
    <source>
        <dbReference type="EMBL" id="BBU68739.1"/>
    </source>
</evidence>
<protein>
    <recommendedName>
        <fullName evidence="3">BrnT family toxin</fullName>
    </recommendedName>
</protein>
<organism evidence="1 2">
    <name type="scientific">Fluviibacter phosphoraccumulans</name>
    <dbReference type="NCBI Taxonomy" id="1751046"/>
    <lineage>
        <taxon>Bacteria</taxon>
        <taxon>Pseudomonadati</taxon>
        <taxon>Pseudomonadota</taxon>
        <taxon>Betaproteobacteria</taxon>
        <taxon>Rhodocyclales</taxon>
        <taxon>Fluviibacteraceae</taxon>
        <taxon>Fluviibacter</taxon>
    </lineage>
</organism>
<sequence>MRPKHCLIDKGSSMAYIADMEFEWDETKNEACLRERGFDFAYVLKAFVDPDRLVRKDHRWDYGEDRFQLMGVVEERVFVVIYTVRKRAVRIISARKANSREVTQYENNASES</sequence>
<accession>A0A7R6TP67</accession>
<dbReference type="Gene3D" id="3.10.450.530">
    <property type="entry name" value="Ribonuclease toxin, BrnT, of type II toxin-antitoxin system"/>
    <property type="match status" value="1"/>
</dbReference>
<keyword evidence="2" id="KW-1185">Reference proteome</keyword>
<dbReference type="Pfam" id="PF04365">
    <property type="entry name" value="BrnT_toxin"/>
    <property type="match status" value="1"/>
</dbReference>
<gene>
    <name evidence="1" type="ORF">ICHIAU1_10220</name>
</gene>
<dbReference type="AlphaFoldDB" id="A0A7R6TP67"/>